<dbReference type="InterPro" id="IPR002346">
    <property type="entry name" value="Mopterin_DH_FAD-bd"/>
</dbReference>
<feature type="binding site" evidence="16">
    <location>
        <position position="1051"/>
    </location>
    <ligand>
        <name>Mo-molybdopterin</name>
        <dbReference type="ChEBI" id="CHEBI:71302"/>
    </ligand>
    <ligandPart>
        <name>Mo</name>
        <dbReference type="ChEBI" id="CHEBI:28685"/>
    </ligandPart>
</feature>
<dbReference type="SUPFAM" id="SSF54292">
    <property type="entry name" value="2Fe-2S ferredoxin-like"/>
    <property type="match status" value="1"/>
</dbReference>
<keyword evidence="7 16" id="KW-0479">Metal-binding</keyword>
<dbReference type="Pfam" id="PF20256">
    <property type="entry name" value="MoCoBD_2"/>
    <property type="match status" value="1"/>
</dbReference>
<dbReference type="Pfam" id="PF02738">
    <property type="entry name" value="MoCoBD_1"/>
    <property type="match status" value="1"/>
</dbReference>
<name>A0A7M7HBI5_NASVI</name>
<keyword evidence="8 15" id="KW-0274">FAD</keyword>
<evidence type="ECO:0000256" key="12">
    <source>
        <dbReference type="ARBA" id="ARBA00023140"/>
    </source>
</evidence>
<dbReference type="OrthoDB" id="8300278at2759"/>
<keyword evidence="9" id="KW-0560">Oxidoreductase</keyword>
<dbReference type="InterPro" id="IPR036010">
    <property type="entry name" value="2Fe-2S_ferredoxin-like_sf"/>
</dbReference>
<dbReference type="PANTHER" id="PTHR11908:SF132">
    <property type="entry name" value="ALDEHYDE OXIDASE 1-RELATED"/>
    <property type="match status" value="1"/>
</dbReference>
<dbReference type="InterPro" id="IPR016169">
    <property type="entry name" value="FAD-bd_PCMH_sub2"/>
</dbReference>
<evidence type="ECO:0000256" key="14">
    <source>
        <dbReference type="PIRSR" id="PIRSR000127-1"/>
    </source>
</evidence>
<dbReference type="GeneID" id="100120307"/>
<dbReference type="Pfam" id="PF01315">
    <property type="entry name" value="Ald_Xan_dh_C"/>
    <property type="match status" value="1"/>
</dbReference>
<dbReference type="InterPro" id="IPR016166">
    <property type="entry name" value="FAD-bd_PCMH"/>
</dbReference>
<evidence type="ECO:0000313" key="18">
    <source>
        <dbReference type="EnsemblMetazoa" id="XP_008214986"/>
    </source>
</evidence>
<dbReference type="InterPro" id="IPR036683">
    <property type="entry name" value="CO_DH_flav_C_dom_sf"/>
</dbReference>
<feature type="binding site" evidence="15">
    <location>
        <position position="416"/>
    </location>
    <ligand>
        <name>FAD</name>
        <dbReference type="ChEBI" id="CHEBI:57692"/>
    </ligand>
</feature>
<feature type="binding site" evidence="16">
    <location>
        <position position="166"/>
    </location>
    <ligand>
        <name>[2Fe-2S] cluster</name>
        <dbReference type="ChEBI" id="CHEBI:190135"/>
        <label>2</label>
    </ligand>
</feature>
<dbReference type="InterPro" id="IPR012675">
    <property type="entry name" value="Beta-grasp_dom_sf"/>
</dbReference>
<dbReference type="InterPro" id="IPR036318">
    <property type="entry name" value="FAD-bd_PCMH-like_sf"/>
</dbReference>
<comment type="similarity">
    <text evidence="2">Belongs to the xanthine dehydrogenase family.</text>
</comment>
<evidence type="ECO:0000256" key="4">
    <source>
        <dbReference type="ARBA" id="ARBA00022505"/>
    </source>
</evidence>
<dbReference type="InterPro" id="IPR036884">
    <property type="entry name" value="2Fe-2S-bd_dom_sf"/>
</dbReference>
<dbReference type="GO" id="GO:0016491">
    <property type="term" value="F:oxidoreductase activity"/>
    <property type="evidence" value="ECO:0007669"/>
    <property type="project" value="UniProtKB-KW"/>
</dbReference>
<dbReference type="Gene3D" id="1.10.150.120">
    <property type="entry name" value="[2Fe-2S]-binding domain"/>
    <property type="match status" value="1"/>
</dbReference>
<evidence type="ECO:0000256" key="16">
    <source>
        <dbReference type="PIRSR" id="PIRSR000127-3"/>
    </source>
</evidence>
<sequence length="1280" mass="142076">MFLFAMGQGNSHESTNHSDLIEPIDEESAIQFTINKIKYSVPKCIRPQTTLNYFIRNFAKLKGTKYMCLEGGCGVCIVAVKIKDEILAVNSCLVPIFLCNGWDIITIEGIGGKLADYNLLQKTLADMNGSQCGFCSPAMVMNMYSLIARKRTSANDIENSFGSNICRCTGYRSILDAFQLFSTNTASGTSASVRDIEDAHKSVLCLKNCASCNDFEMIGVVGPKPIYLKLKDADFFKVFTIGQIFEIFNKCPNASYILNGGNTGNGVYRISKKDLYLDINDITELQNISKSADKLSVCSAVSLENMRACCQKYSKDDGFEYLNQLAYHINLIGHLAMRNIGTIAGNLMLKHQHPEFQSDLFLILETAGAELHILESEGSKISSTFLDFMEIDMRHKLIYSVVLPRLEYNYVYKTYKIMPRAQNAHAIVNAGFLFRLDDKTQVLEQPNIIFGGISAKFFHASETEKYLKGKVLLDSNTLKNALSTLGNELKPDLILPEASPEYRKKLAQALFYKFILSLKPNKIDARLRSGGTMLERPISSGKTDYNVDKNLWPVNKPVTKIEAYYQTSGEAEYIDDISHRDDEVFCAFVLAPETGPIDSIDASEALGMDGVVAFYSAKDVPGKNVFVDQTALITYTDELLFAEKEVQYAGQPYGMIVASDRYAAYEAVKKVKLIYENGPRKRPLLTVEEVFASNDKSRIYEITHQDATKPAGKNVKNTIKGTLVSGSQYHFTMEPHVCFCIPLEDELNMFASTQFVTFTLRNVSACLGIPENKINIKVRRVGGAYGVRLTRSSLVACACAMAAQKLQRPARMYMTIEDMMQAVGKRIPTYSEYEVGIDDVGKIQYLNWNYWANKGISMNDTVPSFAIEMFKNIYDTSTWSWTYNNVITDLPCGTWCRSPGSAEGLAIIGDVMEQIARATHQDPFDVVLQNVSDDDRERVTSMIDQIKKTSEYEDRRKAADLFNKENRWKKRGVGTSVMKFHVGFGQGFHALVSVYSIDGTVSITHGGIEMGQGINTKVAQVAAYTLGIDMDMIRVKPTNNLTAPNDGASGASITSDCCASATKAACEELLKRLKPVKDILPNATWKDITNMAATLNIDLCASHKYNILEDLPKNYAVYGVTVAEVELDILTGQHIVRRVDLLEDTGTSLNPEIDAGQIQGAFVMGMGMWTTEHLIYDPSTGALANHRTWNYKPPTALDIPVDFRVSFLRNAPNPVGILGSKTTGEPALCMSCAIPVAIRYALDSARADAGNTEVWYNLDGPLTVEKIMLSSLTEPEQMDL</sequence>
<dbReference type="Pfam" id="PF00941">
    <property type="entry name" value="FAD_binding_5"/>
    <property type="match status" value="1"/>
</dbReference>
<dbReference type="InterPro" id="IPR008274">
    <property type="entry name" value="AldOxase/xan_DH_MoCoBD1"/>
</dbReference>
<dbReference type="Pfam" id="PF01799">
    <property type="entry name" value="Fer2_2"/>
    <property type="match status" value="1"/>
</dbReference>
<comment type="subcellular location">
    <subcellularLocation>
        <location evidence="1">Peroxisome</location>
    </subcellularLocation>
</comment>
<dbReference type="EnsemblMetazoa" id="XM_008216764">
    <property type="protein sequence ID" value="XP_008214986"/>
    <property type="gene ID" value="LOC100120307"/>
</dbReference>
<dbReference type="InParanoid" id="A0A7M7HBI5"/>
<dbReference type="InterPro" id="IPR002888">
    <property type="entry name" value="2Fe-2S-bd"/>
</dbReference>
<evidence type="ECO:0000256" key="5">
    <source>
        <dbReference type="ARBA" id="ARBA00022630"/>
    </source>
</evidence>
<dbReference type="FunFam" id="3.30.365.10:FF:000001">
    <property type="entry name" value="Xanthine dehydrogenase oxidase"/>
    <property type="match status" value="1"/>
</dbReference>
<evidence type="ECO:0000256" key="13">
    <source>
        <dbReference type="ARBA" id="ARBA00034078"/>
    </source>
</evidence>
<comment type="cofactor">
    <cofactor evidence="13">
        <name>[2Fe-2S] cluster</name>
        <dbReference type="ChEBI" id="CHEBI:190135"/>
    </cofactor>
</comment>
<dbReference type="SUPFAM" id="SSF54665">
    <property type="entry name" value="CO dehydrogenase molybdoprotein N-domain-like"/>
    <property type="match status" value="1"/>
</dbReference>
<dbReference type="InterPro" id="IPR016208">
    <property type="entry name" value="Ald_Oxase/xanthine_DH-like"/>
</dbReference>
<dbReference type="Gene3D" id="3.30.390.50">
    <property type="entry name" value="CO dehydrogenase flavoprotein, C-terminal domain"/>
    <property type="match status" value="1"/>
</dbReference>
<dbReference type="PROSITE" id="PS51387">
    <property type="entry name" value="FAD_PCMH"/>
    <property type="match status" value="1"/>
</dbReference>
<dbReference type="InterPro" id="IPR005107">
    <property type="entry name" value="CO_DH_flav_C"/>
</dbReference>
<feature type="active site" description="Proton acceptor" evidence="14">
    <location>
        <position position="1225"/>
    </location>
</feature>
<keyword evidence="6 16" id="KW-0001">2Fe-2S</keyword>
<evidence type="ECO:0000256" key="8">
    <source>
        <dbReference type="ARBA" id="ARBA00022827"/>
    </source>
</evidence>
<dbReference type="Gene3D" id="3.10.20.30">
    <property type="match status" value="1"/>
</dbReference>
<dbReference type="GO" id="GO:0005777">
    <property type="term" value="C:peroxisome"/>
    <property type="evidence" value="ECO:0007669"/>
    <property type="project" value="UniProtKB-SubCell"/>
</dbReference>
<protein>
    <recommendedName>
        <fullName evidence="17">FAD-binding PCMH-type domain-containing protein</fullName>
    </recommendedName>
</protein>
<keyword evidence="11 16" id="KW-0411">Iron-sulfur</keyword>
<proteinExistence type="inferred from homology"/>
<comment type="subunit">
    <text evidence="3">Homodimer.</text>
</comment>
<comment type="cofactor">
    <cofactor evidence="16">
        <name>Mo-molybdopterin</name>
        <dbReference type="ChEBI" id="CHEBI:71302"/>
    </cofactor>
    <text evidence="16">Binds 1 Mo-molybdopterin (Mo-MPT) cofactor per subunit.</text>
</comment>
<organism evidence="18 19">
    <name type="scientific">Nasonia vitripennis</name>
    <name type="common">Parasitic wasp</name>
    <dbReference type="NCBI Taxonomy" id="7425"/>
    <lineage>
        <taxon>Eukaryota</taxon>
        <taxon>Metazoa</taxon>
        <taxon>Ecdysozoa</taxon>
        <taxon>Arthropoda</taxon>
        <taxon>Hexapoda</taxon>
        <taxon>Insecta</taxon>
        <taxon>Pterygota</taxon>
        <taxon>Neoptera</taxon>
        <taxon>Endopterygota</taxon>
        <taxon>Hymenoptera</taxon>
        <taxon>Apocrita</taxon>
        <taxon>Proctotrupomorpha</taxon>
        <taxon>Chalcidoidea</taxon>
        <taxon>Pteromalidae</taxon>
        <taxon>Pteromalinae</taxon>
        <taxon>Nasonia</taxon>
    </lineage>
</organism>
<dbReference type="Proteomes" id="UP000002358">
    <property type="component" value="Chromosome 4"/>
</dbReference>
<dbReference type="GO" id="GO:0071949">
    <property type="term" value="F:FAD binding"/>
    <property type="evidence" value="ECO:0007669"/>
    <property type="project" value="InterPro"/>
</dbReference>
<feature type="binding site" evidence="16">
    <location>
        <position position="897"/>
    </location>
    <ligand>
        <name>Mo-molybdopterin</name>
        <dbReference type="ChEBI" id="CHEBI:71302"/>
    </ligand>
    <ligandPart>
        <name>Mo</name>
        <dbReference type="ChEBI" id="CHEBI:28685"/>
    </ligandPart>
</feature>
<dbReference type="PIRSF" id="PIRSF000127">
    <property type="entry name" value="Xanthine_DH"/>
    <property type="match status" value="1"/>
</dbReference>
<evidence type="ECO:0000256" key="3">
    <source>
        <dbReference type="ARBA" id="ARBA00011738"/>
    </source>
</evidence>
<evidence type="ECO:0000256" key="6">
    <source>
        <dbReference type="ARBA" id="ARBA00022714"/>
    </source>
</evidence>
<dbReference type="Gene3D" id="3.30.365.10">
    <property type="entry name" value="Aldehyde oxidase/xanthine dehydrogenase, molybdopterin binding domain"/>
    <property type="match status" value="4"/>
</dbReference>
<feature type="binding site" evidence="16">
    <location>
        <position position="168"/>
    </location>
    <ligand>
        <name>[2Fe-2S] cluster</name>
        <dbReference type="ChEBI" id="CHEBI:190135"/>
        <label>2</label>
    </ligand>
</feature>
<dbReference type="SUPFAM" id="SSF56176">
    <property type="entry name" value="FAD-binding/transporter-associated domain-like"/>
    <property type="match status" value="1"/>
</dbReference>
<evidence type="ECO:0000256" key="10">
    <source>
        <dbReference type="ARBA" id="ARBA00023004"/>
    </source>
</evidence>
<reference evidence="18" key="1">
    <citation type="submission" date="2021-01" db="UniProtKB">
        <authorList>
            <consortium name="EnsemblMetazoa"/>
        </authorList>
    </citation>
    <scope>IDENTIFICATION</scope>
</reference>
<feature type="binding site" evidence="16">
    <location>
        <position position="132"/>
    </location>
    <ligand>
        <name>[2Fe-2S] cluster</name>
        <dbReference type="ChEBI" id="CHEBI:190135"/>
        <label>2</label>
    </ligand>
</feature>
<dbReference type="InterPro" id="IPR046867">
    <property type="entry name" value="AldOxase/xan_DH_MoCoBD2"/>
</dbReference>
<keyword evidence="10 16" id="KW-0408">Iron</keyword>
<dbReference type="FunFam" id="3.30.390.50:FF:000003">
    <property type="entry name" value="Aldehyde oxidase1"/>
    <property type="match status" value="1"/>
</dbReference>
<dbReference type="Gene3D" id="3.90.1170.50">
    <property type="entry name" value="Aldehyde oxidase/xanthine dehydrogenase, a/b hammerhead"/>
    <property type="match status" value="1"/>
</dbReference>
<dbReference type="RefSeq" id="XP_008214986.2">
    <property type="nucleotide sequence ID" value="XM_008216764.3"/>
</dbReference>
<accession>A0A7M7HBI5</accession>
<dbReference type="InterPro" id="IPR037165">
    <property type="entry name" value="AldOxase/xan_DH_Mopterin-bd_sf"/>
</dbReference>
<feature type="binding site" evidence="16">
    <location>
        <position position="92"/>
    </location>
    <ligand>
        <name>[2Fe-2S] cluster</name>
        <dbReference type="ChEBI" id="CHEBI:190135"/>
        <label>1</label>
    </ligand>
</feature>
<dbReference type="SUPFAM" id="SSF56003">
    <property type="entry name" value="Molybdenum cofactor-binding domain"/>
    <property type="match status" value="1"/>
</dbReference>
<dbReference type="FunCoup" id="A0A7M7HBI5">
    <property type="interactions" value="199"/>
</dbReference>
<feature type="binding site" evidence="16">
    <location>
        <position position="754"/>
    </location>
    <ligand>
        <name>Mo-molybdopterin</name>
        <dbReference type="ChEBI" id="CHEBI:71302"/>
    </ligand>
    <ligandPart>
        <name>Mo</name>
        <dbReference type="ChEBI" id="CHEBI:28685"/>
    </ligandPart>
</feature>
<dbReference type="KEGG" id="nvi:100120307"/>
<dbReference type="Pfam" id="PF03450">
    <property type="entry name" value="CO_deh_flav_C"/>
    <property type="match status" value="1"/>
</dbReference>
<dbReference type="SMART" id="SM01092">
    <property type="entry name" value="CO_deh_flav_C"/>
    <property type="match status" value="1"/>
</dbReference>
<keyword evidence="4 16" id="KW-0500">Molybdenum</keyword>
<dbReference type="SUPFAM" id="SSF47741">
    <property type="entry name" value="CO dehydrogenase ISP C-domain like"/>
    <property type="match status" value="1"/>
</dbReference>
<feature type="binding site" evidence="16">
    <location>
        <position position="76"/>
    </location>
    <ligand>
        <name>[2Fe-2S] cluster</name>
        <dbReference type="ChEBI" id="CHEBI:190135"/>
        <label>1</label>
    </ligand>
</feature>
<dbReference type="FunFam" id="3.30.365.10:FF:000008">
    <property type="entry name" value="Aldehyde oxidase1"/>
    <property type="match status" value="1"/>
</dbReference>
<feature type="binding site" evidence="16">
    <location>
        <position position="73"/>
    </location>
    <ligand>
        <name>[2Fe-2S] cluster</name>
        <dbReference type="ChEBI" id="CHEBI:190135"/>
        <label>1</label>
    </ligand>
</feature>
<keyword evidence="5" id="KW-0285">Flavoprotein</keyword>
<comment type="cofactor">
    <cofactor evidence="16">
        <name>[2Fe-2S] cluster</name>
        <dbReference type="ChEBI" id="CHEBI:190135"/>
    </cofactor>
    <text evidence="16">Binds 2 [2Fe-2S] clusters.</text>
</comment>
<feature type="binding site" evidence="16">
    <location>
        <position position="68"/>
    </location>
    <ligand>
        <name>[2Fe-2S] cluster</name>
        <dbReference type="ChEBI" id="CHEBI:190135"/>
        <label>1</label>
    </ligand>
</feature>
<evidence type="ECO:0000256" key="2">
    <source>
        <dbReference type="ARBA" id="ARBA00006849"/>
    </source>
</evidence>
<dbReference type="GO" id="GO:0051537">
    <property type="term" value="F:2 iron, 2 sulfur cluster binding"/>
    <property type="evidence" value="ECO:0007669"/>
    <property type="project" value="UniProtKB-KW"/>
</dbReference>
<dbReference type="SMR" id="A0A7M7HBI5"/>
<dbReference type="PROSITE" id="PS00197">
    <property type="entry name" value="2FE2S_FER_1"/>
    <property type="match status" value="1"/>
</dbReference>
<feature type="domain" description="FAD-binding PCMH-type" evidence="17">
    <location>
        <begin position="228"/>
        <end position="408"/>
    </location>
</feature>
<dbReference type="GO" id="GO:0005506">
    <property type="term" value="F:iron ion binding"/>
    <property type="evidence" value="ECO:0007669"/>
    <property type="project" value="InterPro"/>
</dbReference>
<dbReference type="PANTHER" id="PTHR11908">
    <property type="entry name" value="XANTHINE DEHYDROGENASE"/>
    <property type="match status" value="1"/>
</dbReference>
<dbReference type="InterPro" id="IPR036856">
    <property type="entry name" value="Ald_Oxase/Xan_DH_a/b_sf"/>
</dbReference>
<feature type="binding site" evidence="16">
    <location>
        <position position="135"/>
    </location>
    <ligand>
        <name>[2Fe-2S] cluster</name>
        <dbReference type="ChEBI" id="CHEBI:190135"/>
        <label>2</label>
    </ligand>
</feature>
<dbReference type="SUPFAM" id="SSF55447">
    <property type="entry name" value="CO dehydrogenase flavoprotein C-terminal domain-like"/>
    <property type="match status" value="1"/>
</dbReference>
<evidence type="ECO:0000259" key="17">
    <source>
        <dbReference type="PROSITE" id="PS51387"/>
    </source>
</evidence>
<dbReference type="InterPro" id="IPR000674">
    <property type="entry name" value="Ald_Oxase/Xan_DH_a/b"/>
</dbReference>
<evidence type="ECO:0000256" key="1">
    <source>
        <dbReference type="ARBA" id="ARBA00004275"/>
    </source>
</evidence>
<dbReference type="InterPro" id="IPR006058">
    <property type="entry name" value="2Fe2S_fd_BS"/>
</dbReference>
<evidence type="ECO:0000256" key="9">
    <source>
        <dbReference type="ARBA" id="ARBA00023002"/>
    </source>
</evidence>
<evidence type="ECO:0000256" key="7">
    <source>
        <dbReference type="ARBA" id="ARBA00022723"/>
    </source>
</evidence>
<evidence type="ECO:0000256" key="15">
    <source>
        <dbReference type="PIRSR" id="PIRSR000127-2"/>
    </source>
</evidence>
<keyword evidence="12" id="KW-0576">Peroxisome</keyword>
<keyword evidence="19" id="KW-1185">Reference proteome</keyword>
<dbReference type="AlphaFoldDB" id="A0A7M7HBI5"/>
<dbReference type="SMART" id="SM01008">
    <property type="entry name" value="Ald_Xan_dh_C"/>
    <property type="match status" value="1"/>
</dbReference>
<evidence type="ECO:0000313" key="19">
    <source>
        <dbReference type="Proteomes" id="UP000002358"/>
    </source>
</evidence>
<evidence type="ECO:0000256" key="11">
    <source>
        <dbReference type="ARBA" id="ARBA00023014"/>
    </source>
</evidence>
<comment type="cofactor">
    <cofactor evidence="15">
        <name>FAD</name>
        <dbReference type="ChEBI" id="CHEBI:57692"/>
    </cofactor>
</comment>
<dbReference type="Gene3D" id="3.30.465.10">
    <property type="match status" value="1"/>
</dbReference>